<dbReference type="GO" id="GO:0016020">
    <property type="term" value="C:membrane"/>
    <property type="evidence" value="ECO:0007669"/>
    <property type="project" value="TreeGrafter"/>
</dbReference>
<dbReference type="PANTHER" id="PTHR43798:SF27">
    <property type="entry name" value="HYDROLASE ALPHA_BETA HYDROLASE FOLD FAMILY"/>
    <property type="match status" value="1"/>
</dbReference>
<feature type="domain" description="Peptidase S33 tripeptidyl aminopeptidase-like C-terminal" evidence="4">
    <location>
        <begin position="364"/>
        <end position="456"/>
    </location>
</feature>
<feature type="domain" description="AB hydrolase-1" evidence="3">
    <location>
        <begin position="67"/>
        <end position="203"/>
    </location>
</feature>
<dbReference type="PRINTS" id="PR00793">
    <property type="entry name" value="PROAMNOPTASE"/>
</dbReference>
<protein>
    <submittedName>
        <fullName evidence="5">Alpha/beta hydrolase</fullName>
    </submittedName>
</protein>
<reference evidence="5 6" key="1">
    <citation type="submission" date="2014-07" db="EMBL/GenBank/DDBJ databases">
        <title>Draft Genome Sequence of Gephyronic Acid Producer, Cystobacter violaceus Strain Cb vi76.</title>
        <authorList>
            <person name="Stevens D.C."/>
            <person name="Young J."/>
            <person name="Carmichael R."/>
            <person name="Tan J."/>
            <person name="Taylor R.E."/>
        </authorList>
    </citation>
    <scope>NUCLEOTIDE SEQUENCE [LARGE SCALE GENOMIC DNA]</scope>
    <source>
        <strain evidence="5 6">Cb vi76</strain>
    </source>
</reference>
<sequence>MPACTRSAGAEPARKVVLEPCRLEGVGRQALCGTHEVWEDRAAKKGRKVPLKVVVVPALAASPEPDPLVLLAGGPGQGAAKLAGHMVPVLERIQRNRDLLFVDQRGTGDSRPLACEPVPPDAPLAQQFDSTYREEDFRKCLAGYDADVRHYTTPVAMDDLDEVREALGYQKLNLYGVSYGTRAALVYMRQHPEHVRTAILEGVAPMSLLLPLYVARDGQRALELLFTHCEQDAECKKRYPDLRGRFEALLAQLQQAPVHTKVEHPLTGVPEELTLTREGFTGILRGLLYMPEAASLVPLVLDRATQGDWRPLVAIHHGMSSGISGNMSQGMFLSVVCAEDAPHITSEAISRESKDTWLGEVGVSTMLKPCAFWPKGELPKDYREPVKSDAPVLLLSGELDPVTPPSWGDDAKKTLTHSLHVTLPGVGHGTSSIGCARTLMADFVNRGSVEGLESKCGEGLKRPPFFTSFAGPVP</sequence>
<evidence type="ECO:0000313" key="5">
    <source>
        <dbReference type="EMBL" id="KFA87456.1"/>
    </source>
</evidence>
<dbReference type="GO" id="GO:0008233">
    <property type="term" value="F:peptidase activity"/>
    <property type="evidence" value="ECO:0007669"/>
    <property type="project" value="InterPro"/>
</dbReference>
<evidence type="ECO:0000259" key="3">
    <source>
        <dbReference type="Pfam" id="PF00561"/>
    </source>
</evidence>
<accession>A0A084SG71</accession>
<dbReference type="Pfam" id="PF00561">
    <property type="entry name" value="Abhydrolase_1"/>
    <property type="match status" value="1"/>
</dbReference>
<dbReference type="PANTHER" id="PTHR43798">
    <property type="entry name" value="MONOACYLGLYCEROL LIPASE"/>
    <property type="match status" value="1"/>
</dbReference>
<comment type="similarity">
    <text evidence="1">Belongs to the peptidase S33 family.</text>
</comment>
<dbReference type="EMBL" id="JPMI01000378">
    <property type="protein sequence ID" value="KFA87456.1"/>
    <property type="molecule type" value="Genomic_DNA"/>
</dbReference>
<dbReference type="InterPro" id="IPR002410">
    <property type="entry name" value="Peptidase_S33"/>
</dbReference>
<evidence type="ECO:0000256" key="2">
    <source>
        <dbReference type="ARBA" id="ARBA00022801"/>
    </source>
</evidence>
<keyword evidence="2 5" id="KW-0378">Hydrolase</keyword>
<gene>
    <name evidence="5" type="ORF">Q664_48160</name>
</gene>
<evidence type="ECO:0000313" key="6">
    <source>
        <dbReference type="Proteomes" id="UP000028547"/>
    </source>
</evidence>
<dbReference type="InterPro" id="IPR000073">
    <property type="entry name" value="AB_hydrolase_1"/>
</dbReference>
<evidence type="ECO:0000259" key="4">
    <source>
        <dbReference type="Pfam" id="PF08386"/>
    </source>
</evidence>
<dbReference type="GO" id="GO:0006508">
    <property type="term" value="P:proteolysis"/>
    <property type="evidence" value="ECO:0007669"/>
    <property type="project" value="InterPro"/>
</dbReference>
<dbReference type="Proteomes" id="UP000028547">
    <property type="component" value="Unassembled WGS sequence"/>
</dbReference>
<evidence type="ECO:0000256" key="1">
    <source>
        <dbReference type="ARBA" id="ARBA00010088"/>
    </source>
</evidence>
<proteinExistence type="inferred from homology"/>
<name>A0A084SG71_9BACT</name>
<dbReference type="Gene3D" id="3.40.50.1820">
    <property type="entry name" value="alpha/beta hydrolase"/>
    <property type="match status" value="1"/>
</dbReference>
<dbReference type="Pfam" id="PF08386">
    <property type="entry name" value="Abhydrolase_4"/>
    <property type="match status" value="1"/>
</dbReference>
<comment type="caution">
    <text evidence="5">The sequence shown here is derived from an EMBL/GenBank/DDBJ whole genome shotgun (WGS) entry which is preliminary data.</text>
</comment>
<dbReference type="SUPFAM" id="SSF53474">
    <property type="entry name" value="alpha/beta-Hydrolases"/>
    <property type="match status" value="1"/>
</dbReference>
<dbReference type="InterPro" id="IPR013595">
    <property type="entry name" value="Pept_S33_TAP-like_C"/>
</dbReference>
<dbReference type="InterPro" id="IPR050266">
    <property type="entry name" value="AB_hydrolase_sf"/>
</dbReference>
<dbReference type="AlphaFoldDB" id="A0A084SG71"/>
<dbReference type="InterPro" id="IPR029058">
    <property type="entry name" value="AB_hydrolase_fold"/>
</dbReference>
<organism evidence="5 6">
    <name type="scientific">Archangium violaceum Cb vi76</name>
    <dbReference type="NCBI Taxonomy" id="1406225"/>
    <lineage>
        <taxon>Bacteria</taxon>
        <taxon>Pseudomonadati</taxon>
        <taxon>Myxococcota</taxon>
        <taxon>Myxococcia</taxon>
        <taxon>Myxococcales</taxon>
        <taxon>Cystobacterineae</taxon>
        <taxon>Archangiaceae</taxon>
        <taxon>Archangium</taxon>
    </lineage>
</organism>